<keyword evidence="1" id="KW-0472">Membrane</keyword>
<feature type="transmembrane region" description="Helical" evidence="1">
    <location>
        <begin position="109"/>
        <end position="131"/>
    </location>
</feature>
<keyword evidence="1" id="KW-1133">Transmembrane helix</keyword>
<comment type="caution">
    <text evidence="2">The sequence shown here is derived from an EMBL/GenBank/DDBJ whole genome shotgun (WGS) entry which is preliminary data.</text>
</comment>
<evidence type="ECO:0008006" key="4">
    <source>
        <dbReference type="Google" id="ProtNLM"/>
    </source>
</evidence>
<dbReference type="RefSeq" id="WP_371841531.1">
    <property type="nucleotide sequence ID" value="NZ_JBGMEK010000129.1"/>
</dbReference>
<evidence type="ECO:0000313" key="3">
    <source>
        <dbReference type="Proteomes" id="UP001569428"/>
    </source>
</evidence>
<sequence length="138" mass="15781">MGFNQKDREELKKFLQESALALDDRFFTISTGALALSITFREALVPQNPNCIWMLGASWISFSLCILLFLTNRLVWLRRSGIFLELLDHDDEQETAHNYIARRQRSTRALFYMEMLAFISGVGSLVIFALMNIDGAPS</sequence>
<protein>
    <recommendedName>
        <fullName evidence="4">DUF202 domain-containing protein</fullName>
    </recommendedName>
</protein>
<keyword evidence="3" id="KW-1185">Reference proteome</keyword>
<evidence type="ECO:0000256" key="1">
    <source>
        <dbReference type="SAM" id="Phobius"/>
    </source>
</evidence>
<dbReference type="EMBL" id="JBGMEK010000129">
    <property type="protein sequence ID" value="MFA0813723.1"/>
    <property type="molecule type" value="Genomic_DNA"/>
</dbReference>
<organism evidence="2 3">
    <name type="scientific">Microbulbifer epialgicus</name>
    <dbReference type="NCBI Taxonomy" id="393907"/>
    <lineage>
        <taxon>Bacteria</taxon>
        <taxon>Pseudomonadati</taxon>
        <taxon>Pseudomonadota</taxon>
        <taxon>Gammaproteobacteria</taxon>
        <taxon>Cellvibrionales</taxon>
        <taxon>Microbulbiferaceae</taxon>
        <taxon>Microbulbifer</taxon>
    </lineage>
</organism>
<reference evidence="2 3" key="1">
    <citation type="submission" date="2024-08" db="EMBL/GenBank/DDBJ databases">
        <authorList>
            <person name="Ishaq N."/>
        </authorList>
    </citation>
    <scope>NUCLEOTIDE SEQUENCE [LARGE SCALE GENOMIC DNA]</scope>
    <source>
        <strain evidence="2 3">DSM 18651</strain>
    </source>
</reference>
<evidence type="ECO:0000313" key="2">
    <source>
        <dbReference type="EMBL" id="MFA0813723.1"/>
    </source>
</evidence>
<feature type="transmembrane region" description="Helical" evidence="1">
    <location>
        <begin position="20"/>
        <end position="40"/>
    </location>
</feature>
<dbReference type="Proteomes" id="UP001569428">
    <property type="component" value="Unassembled WGS sequence"/>
</dbReference>
<keyword evidence="1" id="KW-0812">Transmembrane</keyword>
<gene>
    <name evidence="2" type="ORF">ACCI49_22815</name>
</gene>
<feature type="transmembrane region" description="Helical" evidence="1">
    <location>
        <begin position="52"/>
        <end position="70"/>
    </location>
</feature>
<accession>A0ABV4P7R3</accession>
<proteinExistence type="predicted"/>
<name>A0ABV4P7R3_9GAMM</name>